<proteinExistence type="inferred from homology"/>
<dbReference type="EC" id="4.2.99.18" evidence="2"/>
<dbReference type="SUPFAM" id="SSF48150">
    <property type="entry name" value="DNA-glycosylase"/>
    <property type="match status" value="1"/>
</dbReference>
<accession>A0A0G0LGB3</accession>
<dbReference type="InterPro" id="IPR037046">
    <property type="entry name" value="AlkA_N_sf"/>
</dbReference>
<comment type="caution">
    <text evidence="5">The sequence shown here is derived from an EMBL/GenBank/DDBJ whole genome shotgun (WGS) entry which is preliminary data.</text>
</comment>
<evidence type="ECO:0000313" key="5">
    <source>
        <dbReference type="EMBL" id="KKQ90082.1"/>
    </source>
</evidence>
<dbReference type="SMART" id="SM00478">
    <property type="entry name" value="ENDO3c"/>
    <property type="match status" value="1"/>
</dbReference>
<dbReference type="InterPro" id="IPR003265">
    <property type="entry name" value="HhH-GPD_domain"/>
</dbReference>
<dbReference type="Gene3D" id="1.10.1670.10">
    <property type="entry name" value="Helix-hairpin-Helix base-excision DNA repair enzymes (C-terminal)"/>
    <property type="match status" value="1"/>
</dbReference>
<organism evidence="5 6">
    <name type="scientific">Candidatus Curtissbacteria bacterium GW2011_GWC2_38_9</name>
    <dbReference type="NCBI Taxonomy" id="1618414"/>
    <lineage>
        <taxon>Bacteria</taxon>
        <taxon>Candidatus Curtissiibacteriota</taxon>
    </lineage>
</organism>
<reference evidence="5 6" key="1">
    <citation type="journal article" date="2015" name="Nature">
        <title>rRNA introns, odd ribosomes, and small enigmatic genomes across a large radiation of phyla.</title>
        <authorList>
            <person name="Brown C.T."/>
            <person name="Hug L.A."/>
            <person name="Thomas B.C."/>
            <person name="Sharon I."/>
            <person name="Castelle C.J."/>
            <person name="Singh A."/>
            <person name="Wilkins M.J."/>
            <person name="Williams K.H."/>
            <person name="Banfield J.F."/>
        </authorList>
    </citation>
    <scope>NUCLEOTIDE SEQUENCE [LARGE SCALE GENOMIC DNA]</scope>
</reference>
<name>A0A0G0LGB3_9BACT</name>
<dbReference type="PANTHER" id="PTHR10242">
    <property type="entry name" value="8-OXOGUANINE DNA GLYCOSYLASE"/>
    <property type="match status" value="1"/>
</dbReference>
<dbReference type="GO" id="GO:0140078">
    <property type="term" value="F:class I DNA-(apurinic or apyrimidinic site) endonuclease activity"/>
    <property type="evidence" value="ECO:0007669"/>
    <property type="project" value="UniProtKB-EC"/>
</dbReference>
<evidence type="ECO:0000313" key="6">
    <source>
        <dbReference type="Proteomes" id="UP000034893"/>
    </source>
</evidence>
<comment type="catalytic activity">
    <reaction evidence="3">
        <text>2'-deoxyribonucleotide-(2'-deoxyribose 5'-phosphate)-2'-deoxyribonucleotide-DNA = a 3'-end 2'-deoxyribonucleotide-(2,3-dehydro-2,3-deoxyribose 5'-phosphate)-DNA + a 5'-end 5'-phospho-2'-deoxyribonucleoside-DNA + H(+)</text>
        <dbReference type="Rhea" id="RHEA:66592"/>
        <dbReference type="Rhea" id="RHEA-COMP:13180"/>
        <dbReference type="Rhea" id="RHEA-COMP:16897"/>
        <dbReference type="Rhea" id="RHEA-COMP:17067"/>
        <dbReference type="ChEBI" id="CHEBI:15378"/>
        <dbReference type="ChEBI" id="CHEBI:136412"/>
        <dbReference type="ChEBI" id="CHEBI:157695"/>
        <dbReference type="ChEBI" id="CHEBI:167181"/>
        <dbReference type="EC" id="4.2.99.18"/>
    </reaction>
</comment>
<dbReference type="Gene3D" id="3.30.310.20">
    <property type="entry name" value="DNA-3-methyladenine glycosylase AlkA, N-terminal domain"/>
    <property type="match status" value="1"/>
</dbReference>
<dbReference type="PANTHER" id="PTHR10242:SF2">
    <property type="entry name" value="N-GLYCOSYLASE_DNA LYASE"/>
    <property type="match status" value="1"/>
</dbReference>
<dbReference type="InterPro" id="IPR011257">
    <property type="entry name" value="DNA_glycosylase"/>
</dbReference>
<feature type="domain" description="HhH-GPD" evidence="4">
    <location>
        <begin position="143"/>
        <end position="304"/>
    </location>
</feature>
<comment type="similarity">
    <text evidence="1">Belongs to the type-1 OGG1 family.</text>
</comment>
<dbReference type="Gene3D" id="1.10.340.30">
    <property type="entry name" value="Hypothetical protein, domain 2"/>
    <property type="match status" value="1"/>
</dbReference>
<sequence length="325" mass="38808">MAKILSLKTKTNLAVTPFPPFNFDTTVFKPSHYPDSLKIYQTGKYWFAMRYNNRVYGIKMKNEGTVDNPKIMITIFSESKLAKTEVERVIDELKFRFEFSRNISEFYKKFKNDKILVPFIKRCYGMHGSCAQSLYGLLMIGILLQNTVIRRSVQMTKDMLLKYGVKVKFDSKEVYEFWEPRDLKNVREEDLRKLKVGYRAKLFIKLSKTFVEEKIDEFELRQLSVGDAKERLLRLYGVGPETVRILLVEALHHYEIFDHVAPWQQKILSRLLFNKQLVPTEKIIKYVKTRWGKWSALAILYIWEDIFWQRKEGKRINWLEKEIRL</sequence>
<evidence type="ECO:0000256" key="2">
    <source>
        <dbReference type="ARBA" id="ARBA00012720"/>
    </source>
</evidence>
<dbReference type="EMBL" id="LBVP01000002">
    <property type="protein sequence ID" value="KKQ90082.1"/>
    <property type="molecule type" value="Genomic_DNA"/>
</dbReference>
<dbReference type="AlphaFoldDB" id="A0A0G0LGB3"/>
<protein>
    <recommendedName>
        <fullName evidence="2">DNA-(apurinic or apyrimidinic site) lyase</fullName>
        <ecNumber evidence="2">4.2.99.18</ecNumber>
    </recommendedName>
</protein>
<dbReference type="InterPro" id="IPR052054">
    <property type="entry name" value="Oxidative_DNA_repair_enzyme"/>
</dbReference>
<dbReference type="Proteomes" id="UP000034893">
    <property type="component" value="Unassembled WGS sequence"/>
</dbReference>
<dbReference type="InterPro" id="IPR023170">
    <property type="entry name" value="HhH_base_excis_C"/>
</dbReference>
<evidence type="ECO:0000256" key="3">
    <source>
        <dbReference type="ARBA" id="ARBA00044632"/>
    </source>
</evidence>
<gene>
    <name evidence="5" type="ORF">UT12_C0002G0013</name>
</gene>
<evidence type="ECO:0000256" key="1">
    <source>
        <dbReference type="ARBA" id="ARBA00010679"/>
    </source>
</evidence>
<evidence type="ECO:0000259" key="4">
    <source>
        <dbReference type="SMART" id="SM00478"/>
    </source>
</evidence>
<dbReference type="GO" id="GO:0006284">
    <property type="term" value="P:base-excision repair"/>
    <property type="evidence" value="ECO:0007669"/>
    <property type="project" value="InterPro"/>
</dbReference>